<feature type="region of interest" description="Disordered" evidence="1">
    <location>
        <begin position="83"/>
        <end position="115"/>
    </location>
</feature>
<evidence type="ECO:0000256" key="1">
    <source>
        <dbReference type="SAM" id="MobiDB-lite"/>
    </source>
</evidence>
<sequence>MLRPLQPIQSLEERVTVVEEKFLEVEADMKQLIGRLEAQPALVAEAVPLDLQGGGGKGDSTTGQALAELPMLWATSTFASETHPAMSELKKPNPTPEIRHLDARKRPSGRYAAKI</sequence>
<dbReference type="Proteomes" id="UP000729402">
    <property type="component" value="Unassembled WGS sequence"/>
</dbReference>
<name>A0A8J5VRW6_ZIZPA</name>
<dbReference type="EMBL" id="JAAALK010000284">
    <property type="protein sequence ID" value="KAG8069271.1"/>
    <property type="molecule type" value="Genomic_DNA"/>
</dbReference>
<organism evidence="2 3">
    <name type="scientific">Zizania palustris</name>
    <name type="common">Northern wild rice</name>
    <dbReference type="NCBI Taxonomy" id="103762"/>
    <lineage>
        <taxon>Eukaryota</taxon>
        <taxon>Viridiplantae</taxon>
        <taxon>Streptophyta</taxon>
        <taxon>Embryophyta</taxon>
        <taxon>Tracheophyta</taxon>
        <taxon>Spermatophyta</taxon>
        <taxon>Magnoliopsida</taxon>
        <taxon>Liliopsida</taxon>
        <taxon>Poales</taxon>
        <taxon>Poaceae</taxon>
        <taxon>BOP clade</taxon>
        <taxon>Oryzoideae</taxon>
        <taxon>Oryzeae</taxon>
        <taxon>Zizaniinae</taxon>
        <taxon>Zizania</taxon>
    </lineage>
</organism>
<evidence type="ECO:0000313" key="2">
    <source>
        <dbReference type="EMBL" id="KAG8069271.1"/>
    </source>
</evidence>
<evidence type="ECO:0000313" key="3">
    <source>
        <dbReference type="Proteomes" id="UP000729402"/>
    </source>
</evidence>
<reference evidence="2" key="2">
    <citation type="submission" date="2021-02" db="EMBL/GenBank/DDBJ databases">
        <authorList>
            <person name="Kimball J.A."/>
            <person name="Haas M.W."/>
            <person name="Macchietto M."/>
            <person name="Kono T."/>
            <person name="Duquette J."/>
            <person name="Shao M."/>
        </authorList>
    </citation>
    <scope>NUCLEOTIDE SEQUENCE</scope>
    <source>
        <tissue evidence="2">Fresh leaf tissue</tissue>
    </source>
</reference>
<gene>
    <name evidence="2" type="ORF">GUJ93_ZPchr0005g14441</name>
</gene>
<proteinExistence type="predicted"/>
<comment type="caution">
    <text evidence="2">The sequence shown here is derived from an EMBL/GenBank/DDBJ whole genome shotgun (WGS) entry which is preliminary data.</text>
</comment>
<accession>A0A8J5VRW6</accession>
<reference evidence="2" key="1">
    <citation type="journal article" date="2021" name="bioRxiv">
        <title>Whole Genome Assembly and Annotation of Northern Wild Rice, Zizania palustris L., Supports a Whole Genome Duplication in the Zizania Genus.</title>
        <authorList>
            <person name="Haas M."/>
            <person name="Kono T."/>
            <person name="Macchietto M."/>
            <person name="Millas R."/>
            <person name="McGilp L."/>
            <person name="Shao M."/>
            <person name="Duquette J."/>
            <person name="Hirsch C.N."/>
            <person name="Kimball J."/>
        </authorList>
    </citation>
    <scope>NUCLEOTIDE SEQUENCE</scope>
    <source>
        <tissue evidence="2">Fresh leaf tissue</tissue>
    </source>
</reference>
<protein>
    <submittedName>
        <fullName evidence="2">Uncharacterized protein</fullName>
    </submittedName>
</protein>
<dbReference type="AlphaFoldDB" id="A0A8J5VRW6"/>
<keyword evidence="3" id="KW-1185">Reference proteome</keyword>